<dbReference type="EMBL" id="CP009508">
    <property type="protein sequence ID" value="AKB35513.1"/>
    <property type="molecule type" value="Genomic_DNA"/>
</dbReference>
<evidence type="ECO:0000313" key="1">
    <source>
        <dbReference type="EMBL" id="AKB35513.1"/>
    </source>
</evidence>
<protein>
    <submittedName>
        <fullName evidence="1">Uncharacterized protein</fullName>
    </submittedName>
</protein>
<reference evidence="1 2" key="1">
    <citation type="submission" date="2014-07" db="EMBL/GenBank/DDBJ databases">
        <title>Methanogenic archaea and the global carbon cycle.</title>
        <authorList>
            <person name="Henriksen J.R."/>
            <person name="Luke J."/>
            <person name="Reinhart S."/>
            <person name="Benedict M.N."/>
            <person name="Youngblut N.D."/>
            <person name="Metcalf M.E."/>
            <person name="Whitaker R.J."/>
            <person name="Metcalf W.W."/>
        </authorList>
    </citation>
    <scope>NUCLEOTIDE SEQUENCE [LARGE SCALE GENOMIC DNA]</scope>
    <source>
        <strain evidence="1 2">C2J</strain>
    </source>
</reference>
<dbReference type="HOGENOM" id="CLU_1801729_0_0_2"/>
<name>A0A0E3PL92_9EURY</name>
<dbReference type="KEGG" id="msj:MSSAC_0923"/>
<dbReference type="Proteomes" id="UP000033123">
    <property type="component" value="Chromosome"/>
</dbReference>
<dbReference type="InterPro" id="IPR046053">
    <property type="entry name" value="DUF6011"/>
</dbReference>
<evidence type="ECO:0000313" key="2">
    <source>
        <dbReference type="Proteomes" id="UP000033123"/>
    </source>
</evidence>
<organism evidence="1 2">
    <name type="scientific">Methanosarcina siciliae C2J</name>
    <dbReference type="NCBI Taxonomy" id="1434118"/>
    <lineage>
        <taxon>Archaea</taxon>
        <taxon>Methanobacteriati</taxon>
        <taxon>Methanobacteriota</taxon>
        <taxon>Stenosarchaea group</taxon>
        <taxon>Methanomicrobia</taxon>
        <taxon>Methanosarcinales</taxon>
        <taxon>Methanosarcinaceae</taxon>
        <taxon>Methanosarcina</taxon>
    </lineage>
</organism>
<dbReference type="PATRIC" id="fig|1434118.4.peg.1181"/>
<accession>A0A0E3PL92</accession>
<gene>
    <name evidence="1" type="ORF">MSSAC_0923</name>
</gene>
<proteinExistence type="predicted"/>
<dbReference type="RefSeq" id="WP_156157270.1">
    <property type="nucleotide sequence ID" value="NZ_CP009508.1"/>
</dbReference>
<dbReference type="GeneID" id="42863773"/>
<dbReference type="Pfam" id="PF19474">
    <property type="entry name" value="DUF6011"/>
    <property type="match status" value="1"/>
</dbReference>
<dbReference type="AlphaFoldDB" id="A0A0E3PL92"/>
<sequence length="143" mass="15892">MQPLYTRCLRCGRALRDRKSKSRGYGPECWQKVKHAIPSQGAPLTETRSIENIFTVNAVYDSLRIRVSSHSCPSCGALLSSAEVHSYDHKDGLNLPGFLRPQWVYVTCPGCGVDISLHKLTRDSCGDLCKHYRQVSIAEALGV</sequence>